<reference evidence="1 2" key="1">
    <citation type="submission" date="2015-09" db="EMBL/GenBank/DDBJ databases">
        <title>Draft genome sequence of Kouleothrix aurantiaca JCM 19913.</title>
        <authorList>
            <person name="Hemp J."/>
        </authorList>
    </citation>
    <scope>NUCLEOTIDE SEQUENCE [LARGE SCALE GENOMIC DNA]</scope>
    <source>
        <strain evidence="1 2">COM-B</strain>
    </source>
</reference>
<evidence type="ECO:0000313" key="2">
    <source>
        <dbReference type="Proteomes" id="UP000050509"/>
    </source>
</evidence>
<sequence length="89" mass="9620">MAVLPATYIAKGGHCYMLIGELPPLGAFAPGIAVLPVVEWSVSKHLEVAGSWRRLAFVELARELTGDTNILAEARWCHEALIAVTPDTH</sequence>
<dbReference type="AlphaFoldDB" id="A0A0P9DDB4"/>
<evidence type="ECO:0000313" key="1">
    <source>
        <dbReference type="EMBL" id="KPV47966.1"/>
    </source>
</evidence>
<organism evidence="1 2">
    <name type="scientific">Kouleothrix aurantiaca</name>
    <dbReference type="NCBI Taxonomy" id="186479"/>
    <lineage>
        <taxon>Bacteria</taxon>
        <taxon>Bacillati</taxon>
        <taxon>Chloroflexota</taxon>
        <taxon>Chloroflexia</taxon>
        <taxon>Chloroflexales</taxon>
        <taxon>Roseiflexineae</taxon>
        <taxon>Roseiflexaceae</taxon>
        <taxon>Kouleothrix</taxon>
    </lineage>
</organism>
<comment type="caution">
    <text evidence="1">The sequence shown here is derived from an EMBL/GenBank/DDBJ whole genome shotgun (WGS) entry which is preliminary data.</text>
</comment>
<dbReference type="EMBL" id="LJCR01003067">
    <property type="protein sequence ID" value="KPV47966.1"/>
    <property type="molecule type" value="Genomic_DNA"/>
</dbReference>
<name>A0A0P9DDB4_9CHLR</name>
<gene>
    <name evidence="1" type="ORF">SE17_40615</name>
</gene>
<proteinExistence type="predicted"/>
<protein>
    <submittedName>
        <fullName evidence="1">Uncharacterized protein</fullName>
    </submittedName>
</protein>
<keyword evidence="2" id="KW-1185">Reference proteome</keyword>
<accession>A0A0P9DDB4</accession>
<feature type="non-terminal residue" evidence="1">
    <location>
        <position position="89"/>
    </location>
</feature>
<dbReference type="Proteomes" id="UP000050509">
    <property type="component" value="Unassembled WGS sequence"/>
</dbReference>